<accession>A0A9X0BC57</accession>
<dbReference type="InterPro" id="IPR056884">
    <property type="entry name" value="NPHP3-like_N"/>
</dbReference>
<comment type="caution">
    <text evidence="3">The sequence shown here is derived from an EMBL/GenBank/DDBJ whole genome shotgun (WGS) entry which is preliminary data.</text>
</comment>
<keyword evidence="4" id="KW-1185">Reference proteome</keyword>
<evidence type="ECO:0000313" key="4">
    <source>
        <dbReference type="Proteomes" id="UP001147747"/>
    </source>
</evidence>
<dbReference type="Gene3D" id="3.40.50.300">
    <property type="entry name" value="P-loop containing nucleotide triphosphate hydrolases"/>
    <property type="match status" value="1"/>
</dbReference>
<dbReference type="GeneID" id="81367883"/>
<dbReference type="SUPFAM" id="SSF52540">
    <property type="entry name" value="P-loop containing nucleoside triphosphate hydrolases"/>
    <property type="match status" value="1"/>
</dbReference>
<dbReference type="EMBL" id="JAPZBU010000005">
    <property type="protein sequence ID" value="KAJ5404395.1"/>
    <property type="molecule type" value="Genomic_DNA"/>
</dbReference>
<reference evidence="3" key="1">
    <citation type="submission" date="2022-12" db="EMBL/GenBank/DDBJ databases">
        <authorList>
            <person name="Petersen C."/>
        </authorList>
    </citation>
    <scope>NUCLEOTIDE SEQUENCE</scope>
    <source>
        <strain evidence="3">IBT 29677</strain>
    </source>
</reference>
<dbReference type="PANTHER" id="PTHR10039">
    <property type="entry name" value="AMELOGENIN"/>
    <property type="match status" value="1"/>
</dbReference>
<gene>
    <name evidence="3" type="ORF">N7509_004266</name>
</gene>
<dbReference type="OrthoDB" id="448455at2759"/>
<dbReference type="AlphaFoldDB" id="A0A9X0BC57"/>
<dbReference type="Pfam" id="PF24883">
    <property type="entry name" value="NPHP3_N"/>
    <property type="match status" value="1"/>
</dbReference>
<dbReference type="PANTHER" id="PTHR10039:SF17">
    <property type="entry name" value="FUNGAL STAND N-TERMINAL GOODBYE DOMAIN-CONTAINING PROTEIN-RELATED"/>
    <property type="match status" value="1"/>
</dbReference>
<reference evidence="3" key="2">
    <citation type="journal article" date="2023" name="IMA Fungus">
        <title>Comparative genomic study of the Penicillium genus elucidates a diverse pangenome and 15 lateral gene transfer events.</title>
        <authorList>
            <person name="Petersen C."/>
            <person name="Sorensen T."/>
            <person name="Nielsen M.R."/>
            <person name="Sondergaard T.E."/>
            <person name="Sorensen J.L."/>
            <person name="Fitzpatrick D.A."/>
            <person name="Frisvad J.C."/>
            <person name="Nielsen K.L."/>
        </authorList>
    </citation>
    <scope>NUCLEOTIDE SEQUENCE</scope>
    <source>
        <strain evidence="3">IBT 29677</strain>
    </source>
</reference>
<organism evidence="3 4">
    <name type="scientific">Penicillium cosmopolitanum</name>
    <dbReference type="NCBI Taxonomy" id="1131564"/>
    <lineage>
        <taxon>Eukaryota</taxon>
        <taxon>Fungi</taxon>
        <taxon>Dikarya</taxon>
        <taxon>Ascomycota</taxon>
        <taxon>Pezizomycotina</taxon>
        <taxon>Eurotiomycetes</taxon>
        <taxon>Eurotiomycetidae</taxon>
        <taxon>Eurotiales</taxon>
        <taxon>Aspergillaceae</taxon>
        <taxon>Penicillium</taxon>
    </lineage>
</organism>
<keyword evidence="1" id="KW-0677">Repeat</keyword>
<dbReference type="Proteomes" id="UP001147747">
    <property type="component" value="Unassembled WGS sequence"/>
</dbReference>
<name>A0A9X0BC57_9EURO</name>
<feature type="domain" description="Nephrocystin 3-like N-terminal" evidence="2">
    <location>
        <begin position="112"/>
        <end position="181"/>
    </location>
</feature>
<dbReference type="InterPro" id="IPR027417">
    <property type="entry name" value="P-loop_NTPase"/>
</dbReference>
<evidence type="ECO:0000313" key="3">
    <source>
        <dbReference type="EMBL" id="KAJ5404395.1"/>
    </source>
</evidence>
<evidence type="ECO:0000256" key="1">
    <source>
        <dbReference type="ARBA" id="ARBA00022737"/>
    </source>
</evidence>
<protein>
    <recommendedName>
        <fullName evidence="2">Nephrocystin 3-like N-terminal domain-containing protein</fullName>
    </recommendedName>
</protein>
<sequence>MTLRQRRFECALDQVENLIHRNCILVGRGRHGADFQGGLMGKLEELTSLEHKMVSAQNLNLTTQALKNTTDLLKRADDKNERERLNKVKDALKPVSASIQVHSAINESRILGSGRWIDDRIRAWWQSSQPLLWLHGGPGVGKSYLASKIMTDLANSKQVNPHAPVVAHFFFKNNNVDLCSLNKVSPYAEDFCLKEDPADTYAVWRKLLVDFFTEAAPGVSVCFIIDGIDEADPE</sequence>
<dbReference type="RefSeq" id="XP_056491637.1">
    <property type="nucleotide sequence ID" value="XM_056628903.1"/>
</dbReference>
<evidence type="ECO:0000259" key="2">
    <source>
        <dbReference type="Pfam" id="PF24883"/>
    </source>
</evidence>
<proteinExistence type="predicted"/>